<gene>
    <name evidence="17" type="ORF">KR76_00635</name>
</gene>
<dbReference type="SUPFAM" id="SSF57802">
    <property type="entry name" value="Rubredoxin-like"/>
    <property type="match status" value="1"/>
</dbReference>
<keyword evidence="18" id="KW-1185">Reference proteome</keyword>
<dbReference type="InterPro" id="IPR024935">
    <property type="entry name" value="Rubredoxin_dom"/>
</dbReference>
<evidence type="ECO:0000256" key="11">
    <source>
        <dbReference type="ARBA" id="ARBA00023002"/>
    </source>
</evidence>
<sequence>MPLVGVEVRLRALQRKVGGGTGDQVGRRAGGESVEGGIGGEVRVQVLDRRGDVRVDLADHARDQVEVERGERGVVLEEEVDLDRLVEQRAVRERGRLPERGGHDGHPRDVTASTLQLRPSCQTPLQVLRSCQTAGDADCEEGTTMTGPTIGATVPEGSTEEWKDKKRYLWLLGLMVPGLGIMAVVGWLYTDWVWLLLAGPLLVNVIIPVLDLAFGLDPSNPPDDVMEELENDRYYRWVVFMYMPAQFLILFAGFALIAGINPVLWFTDLVGATGWVTDHLGADVVRSIDMAWYEKVFLAVSIAGVQGIGINTAHELGHKKESVERWLSKIALAPTFYGHFYIEHNRGHHVRVATPEDPASSRLGESFWAFWPRTVSGSLKSAWEVEAKRYRRKNTHPFHLGNDVLNAWLMSVVVYGAMFALYGWQIAPYALITIVFGFSLLEIINYLEHYGMKRQKVGAKQRYERVLPMHSWNSNNIVTNIFLYHLQRHSDHHANPTRRYQTLRDFKESPALPTGYAGMLTIALFPPLWRRVMDHRVVQHLDGDVTLANIQPGKEAKYLAKFPPPADHAVKSDDLFAQQFVGEVLAARCPGCSYVYDVAAGDEHEGFAAGTAWSDIPDDWCCPDCGVREKIDFIPFDPEKIGA</sequence>
<reference evidence="17 18" key="1">
    <citation type="journal article" date="2015" name="Genome Announc.">
        <title>Complete Genome Sequence of Steroid-Transforming Nocardioides simplex VKM Ac-2033D.</title>
        <authorList>
            <person name="Shtratnikova V.Y."/>
            <person name="Schelkunov M.I."/>
            <person name="Pekov Y.A."/>
            <person name="Fokina V.V."/>
            <person name="Logacheva M.D."/>
            <person name="Sokolov S.L."/>
            <person name="Bragin E.Y."/>
            <person name="Ashapkin V.V."/>
            <person name="Donova M.V."/>
        </authorList>
    </citation>
    <scope>NUCLEOTIDE SEQUENCE [LARGE SCALE GENOMIC DNA]</scope>
    <source>
        <strain evidence="17 18">VKM Ac-2033D</strain>
    </source>
</reference>
<dbReference type="InterPro" id="IPR005804">
    <property type="entry name" value="FA_desaturase_dom"/>
</dbReference>
<evidence type="ECO:0000256" key="2">
    <source>
        <dbReference type="ARBA" id="ARBA00004429"/>
    </source>
</evidence>
<dbReference type="InterPro" id="IPR033885">
    <property type="entry name" value="AlkB/XylM"/>
</dbReference>
<protein>
    <submittedName>
        <fullName evidence="17">Alkane-1 monooxygenase</fullName>
        <ecNumber evidence="17">1.14.15.3</ecNumber>
    </submittedName>
</protein>
<proteinExistence type="inferred from homology"/>
<dbReference type="PROSITE" id="PS50903">
    <property type="entry name" value="RUBREDOXIN_LIKE"/>
    <property type="match status" value="1"/>
</dbReference>
<evidence type="ECO:0000256" key="13">
    <source>
        <dbReference type="ARBA" id="ARBA00023033"/>
    </source>
</evidence>
<evidence type="ECO:0000256" key="6">
    <source>
        <dbReference type="ARBA" id="ARBA00022519"/>
    </source>
</evidence>
<evidence type="ECO:0000256" key="14">
    <source>
        <dbReference type="ARBA" id="ARBA00023136"/>
    </source>
</evidence>
<dbReference type="GO" id="GO:0004497">
    <property type="term" value="F:monooxygenase activity"/>
    <property type="evidence" value="ECO:0007669"/>
    <property type="project" value="UniProtKB-KW"/>
</dbReference>
<evidence type="ECO:0000256" key="10">
    <source>
        <dbReference type="ARBA" id="ARBA00022989"/>
    </source>
</evidence>
<keyword evidence="7 15" id="KW-0812">Transmembrane</keyword>
<keyword evidence="13 17" id="KW-0503">Monooxygenase</keyword>
<comment type="function">
    <text evidence="1">Involved in the hydrocarbon hydroxylating system, which transfers electrons from NADH to rubredoxin reductase and then through rubredoxin to alkane 1 monooxygenase.</text>
</comment>
<accession>A0A0A1DGL0</accession>
<dbReference type="Gene3D" id="2.20.28.10">
    <property type="match status" value="1"/>
</dbReference>
<dbReference type="GO" id="GO:0006629">
    <property type="term" value="P:lipid metabolic process"/>
    <property type="evidence" value="ECO:0007669"/>
    <property type="project" value="InterPro"/>
</dbReference>
<keyword evidence="10 15" id="KW-1133">Transmembrane helix</keyword>
<dbReference type="PRINTS" id="PR00163">
    <property type="entry name" value="RUBREDOXIN"/>
</dbReference>
<feature type="transmembrane region" description="Helical" evidence="15">
    <location>
        <begin position="237"/>
        <end position="260"/>
    </location>
</feature>
<feature type="transmembrane region" description="Helical" evidence="15">
    <location>
        <begin position="195"/>
        <end position="216"/>
    </location>
</feature>
<feature type="transmembrane region" description="Helical" evidence="15">
    <location>
        <begin position="398"/>
        <end position="420"/>
    </location>
</feature>
<dbReference type="HOGENOM" id="CLU_425684_0_0_11"/>
<dbReference type="PANTHER" id="PTHR38674">
    <property type="entry name" value="ALKANE 1-MONOOXYGENASE 1"/>
    <property type="match status" value="1"/>
</dbReference>
<keyword evidence="6" id="KW-0997">Cell inner membrane</keyword>
<dbReference type="CDD" id="cd00730">
    <property type="entry name" value="rubredoxin"/>
    <property type="match status" value="1"/>
</dbReference>
<name>A0A0A1DGL0_NOCSI</name>
<dbReference type="GO" id="GO:0005506">
    <property type="term" value="F:iron ion binding"/>
    <property type="evidence" value="ECO:0007669"/>
    <property type="project" value="InterPro"/>
</dbReference>
<feature type="transmembrane region" description="Helical" evidence="15">
    <location>
        <begin position="296"/>
        <end position="313"/>
    </location>
</feature>
<dbReference type="STRING" id="2045.KR76_00635"/>
<evidence type="ECO:0000256" key="4">
    <source>
        <dbReference type="ARBA" id="ARBA00022448"/>
    </source>
</evidence>
<feature type="transmembrane region" description="Helical" evidence="15">
    <location>
        <begin position="168"/>
        <end position="189"/>
    </location>
</feature>
<keyword evidence="9" id="KW-0249">Electron transport</keyword>
<dbReference type="EC" id="1.14.15.3" evidence="17"/>
<evidence type="ECO:0000256" key="9">
    <source>
        <dbReference type="ARBA" id="ARBA00022982"/>
    </source>
</evidence>
<dbReference type="CDD" id="cd03512">
    <property type="entry name" value="Alkane-hydroxylase"/>
    <property type="match status" value="1"/>
</dbReference>
<evidence type="ECO:0000256" key="15">
    <source>
        <dbReference type="SAM" id="Phobius"/>
    </source>
</evidence>
<dbReference type="Pfam" id="PF00301">
    <property type="entry name" value="Rubredoxin"/>
    <property type="match status" value="1"/>
</dbReference>
<evidence type="ECO:0000256" key="1">
    <source>
        <dbReference type="ARBA" id="ARBA00002792"/>
    </source>
</evidence>
<evidence type="ECO:0000256" key="8">
    <source>
        <dbReference type="ARBA" id="ARBA00022723"/>
    </source>
</evidence>
<dbReference type="PANTHER" id="PTHR38674:SF1">
    <property type="entry name" value="ALKANE 1-MONOOXYGENASE 1"/>
    <property type="match status" value="1"/>
</dbReference>
<feature type="domain" description="Rubredoxin-like" evidence="16">
    <location>
        <begin position="584"/>
        <end position="636"/>
    </location>
</feature>
<comment type="subcellular location">
    <subcellularLocation>
        <location evidence="2">Cell inner membrane</location>
        <topology evidence="2">Multi-pass membrane protein</topology>
    </subcellularLocation>
</comment>
<dbReference type="InterPro" id="IPR024934">
    <property type="entry name" value="Rubredoxin-like_dom"/>
</dbReference>
<dbReference type="AlphaFoldDB" id="A0A0A1DGL0"/>
<keyword evidence="12" id="KW-0408">Iron</keyword>
<dbReference type="PROSITE" id="PS00202">
    <property type="entry name" value="RUBREDOXIN"/>
    <property type="match status" value="1"/>
</dbReference>
<evidence type="ECO:0000256" key="5">
    <source>
        <dbReference type="ARBA" id="ARBA00022475"/>
    </source>
</evidence>
<organism evidence="17 18">
    <name type="scientific">Nocardioides simplex</name>
    <name type="common">Arthrobacter simplex</name>
    <dbReference type="NCBI Taxonomy" id="2045"/>
    <lineage>
        <taxon>Bacteria</taxon>
        <taxon>Bacillati</taxon>
        <taxon>Actinomycetota</taxon>
        <taxon>Actinomycetes</taxon>
        <taxon>Propionibacteriales</taxon>
        <taxon>Nocardioidaceae</taxon>
        <taxon>Pimelobacter</taxon>
    </lineage>
</organism>
<evidence type="ECO:0000256" key="7">
    <source>
        <dbReference type="ARBA" id="ARBA00022692"/>
    </source>
</evidence>
<evidence type="ECO:0000256" key="12">
    <source>
        <dbReference type="ARBA" id="ARBA00023004"/>
    </source>
</evidence>
<keyword evidence="5" id="KW-1003">Cell membrane</keyword>
<dbReference type="Proteomes" id="UP000030300">
    <property type="component" value="Chromosome"/>
</dbReference>
<dbReference type="Pfam" id="PF00487">
    <property type="entry name" value="FA_desaturase"/>
    <property type="match status" value="1"/>
</dbReference>
<comment type="similarity">
    <text evidence="3">Belongs to the fatty acid desaturase type 1 family. AlkB subfamily.</text>
</comment>
<dbReference type="InterPro" id="IPR018527">
    <property type="entry name" value="Rubredoxin_Fe_BS"/>
</dbReference>
<feature type="transmembrane region" description="Helical" evidence="15">
    <location>
        <begin position="426"/>
        <end position="447"/>
    </location>
</feature>
<dbReference type="EMBL" id="CP009896">
    <property type="protein sequence ID" value="AIY15653.2"/>
    <property type="molecule type" value="Genomic_DNA"/>
</dbReference>
<keyword evidence="11 17" id="KW-0560">Oxidoreductase</keyword>
<dbReference type="eggNOG" id="COG1773">
    <property type="taxonomic scope" value="Bacteria"/>
</dbReference>
<dbReference type="GO" id="GO:0005886">
    <property type="term" value="C:plasma membrane"/>
    <property type="evidence" value="ECO:0007669"/>
    <property type="project" value="UniProtKB-SubCell"/>
</dbReference>
<keyword evidence="8" id="KW-0479">Metal-binding</keyword>
<dbReference type="KEGG" id="psim:KR76_00635"/>
<dbReference type="eggNOG" id="COG3239">
    <property type="taxonomic scope" value="Bacteria"/>
</dbReference>
<keyword evidence="14 15" id="KW-0472">Membrane</keyword>
<evidence type="ECO:0000259" key="16">
    <source>
        <dbReference type="PROSITE" id="PS50903"/>
    </source>
</evidence>
<keyword evidence="4" id="KW-0813">Transport</keyword>
<evidence type="ECO:0000256" key="3">
    <source>
        <dbReference type="ARBA" id="ARBA00010823"/>
    </source>
</evidence>
<evidence type="ECO:0000313" key="18">
    <source>
        <dbReference type="Proteomes" id="UP000030300"/>
    </source>
</evidence>
<evidence type="ECO:0000313" key="17">
    <source>
        <dbReference type="EMBL" id="AIY15653.2"/>
    </source>
</evidence>